<keyword evidence="3" id="KW-1185">Reference proteome</keyword>
<reference evidence="2 3" key="1">
    <citation type="submission" date="2016-07" db="EMBL/GenBank/DDBJ databases">
        <title>Pervasive Adenine N6-methylation of Active Genes in Fungi.</title>
        <authorList>
            <consortium name="DOE Joint Genome Institute"/>
            <person name="Mondo S.J."/>
            <person name="Dannebaum R.O."/>
            <person name="Kuo R.C."/>
            <person name="Labutti K."/>
            <person name="Haridas S."/>
            <person name="Kuo A."/>
            <person name="Salamov A."/>
            <person name="Ahrendt S.R."/>
            <person name="Lipzen A."/>
            <person name="Sullivan W."/>
            <person name="Andreopoulos W.B."/>
            <person name="Clum A."/>
            <person name="Lindquist E."/>
            <person name="Daum C."/>
            <person name="Ramamoorthy G.K."/>
            <person name="Gryganskyi A."/>
            <person name="Culley D."/>
            <person name="Magnuson J.K."/>
            <person name="James T.Y."/>
            <person name="O'Malley M.A."/>
            <person name="Stajich J.E."/>
            <person name="Spatafora J.W."/>
            <person name="Visel A."/>
            <person name="Grigoriev I.V."/>
        </authorList>
    </citation>
    <scope>NUCLEOTIDE SEQUENCE [LARGE SCALE GENOMIC DNA]</scope>
    <source>
        <strain evidence="2 3">JEL800</strain>
    </source>
</reference>
<dbReference type="AlphaFoldDB" id="A0A1Y2B2P9"/>
<dbReference type="Proteomes" id="UP000193642">
    <property type="component" value="Unassembled WGS sequence"/>
</dbReference>
<feature type="transmembrane region" description="Helical" evidence="1">
    <location>
        <begin position="29"/>
        <end position="50"/>
    </location>
</feature>
<feature type="transmembrane region" description="Helical" evidence="1">
    <location>
        <begin position="94"/>
        <end position="110"/>
    </location>
</feature>
<name>A0A1Y2B2P9_9FUNG</name>
<evidence type="ECO:0000313" key="3">
    <source>
        <dbReference type="Proteomes" id="UP000193642"/>
    </source>
</evidence>
<feature type="transmembrane region" description="Helical" evidence="1">
    <location>
        <begin position="171"/>
        <end position="190"/>
    </location>
</feature>
<proteinExistence type="predicted"/>
<protein>
    <submittedName>
        <fullName evidence="2">Uncharacterized protein</fullName>
    </submittedName>
</protein>
<organism evidence="2 3">
    <name type="scientific">Rhizoclosmatium globosum</name>
    <dbReference type="NCBI Taxonomy" id="329046"/>
    <lineage>
        <taxon>Eukaryota</taxon>
        <taxon>Fungi</taxon>
        <taxon>Fungi incertae sedis</taxon>
        <taxon>Chytridiomycota</taxon>
        <taxon>Chytridiomycota incertae sedis</taxon>
        <taxon>Chytridiomycetes</taxon>
        <taxon>Chytridiales</taxon>
        <taxon>Chytriomycetaceae</taxon>
        <taxon>Rhizoclosmatium</taxon>
    </lineage>
</organism>
<keyword evidence="1" id="KW-0472">Membrane</keyword>
<feature type="transmembrane region" description="Helical" evidence="1">
    <location>
        <begin position="130"/>
        <end position="151"/>
    </location>
</feature>
<gene>
    <name evidence="2" type="ORF">BCR33DRAFT_857855</name>
</gene>
<sequence length="219" mass="24546">MAQNGSLAAVDPDLISTLEKTAIPDSDDIAVPLIIIIEIVAVTTILRLLYTLYITKAPLSKAVCLLLAGLLFQVAYLASNAYSISNELSDYNDSLSAIFLVFTATAYLWYQWLRCSEVLTLVYSPIVIRIFKGILIMFSLDCIAVPVFYAVRHKENNAVEVIHIVLNLVRYILFVTTDVFFCASFLRYIYVRTVDTVGKRDMKHSKEVVELFLVTTSLG</sequence>
<evidence type="ECO:0000256" key="1">
    <source>
        <dbReference type="SAM" id="Phobius"/>
    </source>
</evidence>
<feature type="transmembrane region" description="Helical" evidence="1">
    <location>
        <begin position="62"/>
        <end position="82"/>
    </location>
</feature>
<dbReference type="EMBL" id="MCGO01000090">
    <property type="protein sequence ID" value="ORY29099.1"/>
    <property type="molecule type" value="Genomic_DNA"/>
</dbReference>
<accession>A0A1Y2B2P9</accession>
<keyword evidence="1" id="KW-0812">Transmembrane</keyword>
<keyword evidence="1" id="KW-1133">Transmembrane helix</keyword>
<evidence type="ECO:0000313" key="2">
    <source>
        <dbReference type="EMBL" id="ORY29099.1"/>
    </source>
</evidence>
<comment type="caution">
    <text evidence="2">The sequence shown here is derived from an EMBL/GenBank/DDBJ whole genome shotgun (WGS) entry which is preliminary data.</text>
</comment>